<dbReference type="Gene3D" id="3.90.320.10">
    <property type="match status" value="1"/>
</dbReference>
<dbReference type="InterPro" id="IPR011604">
    <property type="entry name" value="PDDEXK-like_dom_sf"/>
</dbReference>
<dbReference type="SUPFAM" id="SSF52980">
    <property type="entry name" value="Restriction endonuclease-like"/>
    <property type="match status" value="1"/>
</dbReference>
<dbReference type="GO" id="GO:0000287">
    <property type="term" value="F:magnesium ion binding"/>
    <property type="evidence" value="ECO:0007669"/>
    <property type="project" value="UniProtKB-UniRule"/>
</dbReference>
<feature type="compositionally biased region" description="Acidic residues" evidence="17">
    <location>
        <begin position="802"/>
        <end position="822"/>
    </location>
</feature>
<comment type="caution">
    <text evidence="20">The sequence shown here is derived from an EMBL/GenBank/DDBJ whole genome shotgun (WGS) entry which is preliminary data.</text>
</comment>
<keyword evidence="9 15" id="KW-0460">Magnesium</keyword>
<dbReference type="InterPro" id="IPR014017">
    <property type="entry name" value="DNA_helicase_UvrD-like_C"/>
</dbReference>
<evidence type="ECO:0000256" key="14">
    <source>
        <dbReference type="ARBA" id="ARBA00048988"/>
    </source>
</evidence>
<dbReference type="Proteomes" id="UP000281708">
    <property type="component" value="Unassembled WGS sequence"/>
</dbReference>
<comment type="catalytic activity">
    <reaction evidence="15">
        <text>Exonucleolytic cleavage (in the presence of ATP) in either 5'- to 3'- or 3'- to 5'-direction to yield 5'-phosphooligonucleotides.</text>
        <dbReference type="EC" id="3.1.11.5"/>
    </reaction>
</comment>
<dbReference type="SUPFAM" id="SSF52540">
    <property type="entry name" value="P-loop containing nucleoside triphosphate hydrolases"/>
    <property type="match status" value="1"/>
</dbReference>
<organism evidence="20 21">
    <name type="scientific">Nocardioides mangrovicus</name>
    <dbReference type="NCBI Taxonomy" id="2478913"/>
    <lineage>
        <taxon>Bacteria</taxon>
        <taxon>Bacillati</taxon>
        <taxon>Actinomycetota</taxon>
        <taxon>Actinomycetes</taxon>
        <taxon>Propionibacteriales</taxon>
        <taxon>Nocardioidaceae</taxon>
        <taxon>Nocardioides</taxon>
    </lineage>
</organism>
<evidence type="ECO:0000256" key="17">
    <source>
        <dbReference type="SAM" id="MobiDB-lite"/>
    </source>
</evidence>
<dbReference type="EC" id="5.6.2.4" evidence="15"/>
<dbReference type="PANTHER" id="PTHR11070:SF23">
    <property type="entry name" value="RECBCD ENZYME SUBUNIT RECB"/>
    <property type="match status" value="1"/>
</dbReference>
<keyword evidence="21" id="KW-1185">Reference proteome</keyword>
<comment type="catalytic activity">
    <reaction evidence="13 15">
        <text>Couples ATP hydrolysis with the unwinding of duplex DNA by translocating in the 3'-5' direction.</text>
        <dbReference type="EC" id="5.6.2.4"/>
    </reaction>
</comment>
<reference evidence="20 21" key="1">
    <citation type="submission" date="2018-10" db="EMBL/GenBank/DDBJ databases">
        <title>Marmoricola sp. 4Q3S-7 whole genome shotgun sequence.</title>
        <authorList>
            <person name="Li F."/>
        </authorList>
    </citation>
    <scope>NUCLEOTIDE SEQUENCE [LARGE SCALE GENOMIC DNA]</scope>
    <source>
        <strain evidence="20 21">4Q3S-7</strain>
    </source>
</reference>
<keyword evidence="10 15" id="KW-0238">DNA-binding</keyword>
<dbReference type="Gene3D" id="1.10.486.10">
    <property type="entry name" value="PCRA, domain 4"/>
    <property type="match status" value="1"/>
</dbReference>
<feature type="region of interest" description="DNA-binding and helicase activity, interacts with RecC" evidence="15">
    <location>
        <begin position="1"/>
        <end position="766"/>
    </location>
</feature>
<dbReference type="HAMAP" id="MF_01485">
    <property type="entry name" value="RecB"/>
    <property type="match status" value="1"/>
</dbReference>
<evidence type="ECO:0000259" key="19">
    <source>
        <dbReference type="PROSITE" id="PS51217"/>
    </source>
</evidence>
<dbReference type="Pfam" id="PF00580">
    <property type="entry name" value="UvrD-helicase"/>
    <property type="match status" value="1"/>
</dbReference>
<name>A0A3L8NZL3_9ACTN</name>
<dbReference type="GO" id="GO:0003677">
    <property type="term" value="F:DNA binding"/>
    <property type="evidence" value="ECO:0007669"/>
    <property type="project" value="UniProtKB-UniRule"/>
</dbReference>
<evidence type="ECO:0000256" key="12">
    <source>
        <dbReference type="ARBA" id="ARBA00023235"/>
    </source>
</evidence>
<evidence type="ECO:0000256" key="16">
    <source>
        <dbReference type="PROSITE-ProRule" id="PRU00560"/>
    </source>
</evidence>
<dbReference type="Pfam" id="PF13361">
    <property type="entry name" value="UvrD_C"/>
    <property type="match status" value="1"/>
</dbReference>
<dbReference type="GO" id="GO:0016887">
    <property type="term" value="F:ATP hydrolysis activity"/>
    <property type="evidence" value="ECO:0007669"/>
    <property type="project" value="RHEA"/>
</dbReference>
<feature type="region of interest" description="Nuclease activity, interacts with RecD and RecA" evidence="15">
    <location>
        <begin position="779"/>
        <end position="1114"/>
    </location>
</feature>
<evidence type="ECO:0000256" key="1">
    <source>
        <dbReference type="ARBA" id="ARBA00022722"/>
    </source>
</evidence>
<evidence type="ECO:0000313" key="21">
    <source>
        <dbReference type="Proteomes" id="UP000281708"/>
    </source>
</evidence>
<dbReference type="InterPro" id="IPR004586">
    <property type="entry name" value="RecB"/>
</dbReference>
<evidence type="ECO:0000256" key="13">
    <source>
        <dbReference type="ARBA" id="ARBA00034617"/>
    </source>
</evidence>
<dbReference type="GO" id="GO:0008854">
    <property type="term" value="F:exodeoxyribonuclease V activity"/>
    <property type="evidence" value="ECO:0007669"/>
    <property type="project" value="UniProtKB-EC"/>
</dbReference>
<keyword evidence="1 15" id="KW-0540">Nuclease</keyword>
<proteinExistence type="inferred from homology"/>
<feature type="active site" description="For nuclease activity" evidence="15">
    <location>
        <position position="1004"/>
    </location>
</feature>
<dbReference type="InterPro" id="IPR011335">
    <property type="entry name" value="Restrct_endonuc-II-like"/>
</dbReference>
<dbReference type="CDD" id="cd22352">
    <property type="entry name" value="RecB_C-like"/>
    <property type="match status" value="1"/>
</dbReference>
<dbReference type="InterPro" id="IPR014016">
    <property type="entry name" value="UvrD-like_ATP-bd"/>
</dbReference>
<keyword evidence="3 15" id="KW-0547">Nucleotide-binding</keyword>
<evidence type="ECO:0000256" key="5">
    <source>
        <dbReference type="ARBA" id="ARBA00022801"/>
    </source>
</evidence>
<evidence type="ECO:0000256" key="10">
    <source>
        <dbReference type="ARBA" id="ARBA00023125"/>
    </source>
</evidence>
<keyword evidence="8 15" id="KW-0067">ATP-binding</keyword>
<keyword evidence="6 15" id="KW-0347">Helicase</keyword>
<dbReference type="GO" id="GO:0005524">
    <property type="term" value="F:ATP binding"/>
    <property type="evidence" value="ECO:0007669"/>
    <property type="project" value="UniProtKB-UniRule"/>
</dbReference>
<keyword evidence="12 15" id="KW-0413">Isomerase</keyword>
<dbReference type="GO" id="GO:0000724">
    <property type="term" value="P:double-strand break repair via homologous recombination"/>
    <property type="evidence" value="ECO:0007669"/>
    <property type="project" value="UniProtKB-UniRule"/>
</dbReference>
<comment type="domain">
    <text evidence="15">The C-terminal domain has nuclease activity and interacts with RecD. It interacts with RecA, facilitating its loading onto ssDNA.</text>
</comment>
<dbReference type="GO" id="GO:0009338">
    <property type="term" value="C:exodeoxyribonuclease V complex"/>
    <property type="evidence" value="ECO:0007669"/>
    <property type="project" value="TreeGrafter"/>
</dbReference>
<dbReference type="AlphaFoldDB" id="A0A3L8NZL3"/>
<evidence type="ECO:0000256" key="9">
    <source>
        <dbReference type="ARBA" id="ARBA00022842"/>
    </source>
</evidence>
<feature type="domain" description="UvrD-like helicase ATP-binding" evidence="18">
    <location>
        <begin position="4"/>
        <end position="334"/>
    </location>
</feature>
<feature type="binding site" evidence="15">
    <location>
        <position position="854"/>
    </location>
    <ligand>
        <name>Mg(2+)</name>
        <dbReference type="ChEBI" id="CHEBI:18420"/>
    </ligand>
</feature>
<comment type="catalytic activity">
    <reaction evidence="14 15">
        <text>ATP + H2O = ADP + phosphate + H(+)</text>
        <dbReference type="Rhea" id="RHEA:13065"/>
        <dbReference type="ChEBI" id="CHEBI:15377"/>
        <dbReference type="ChEBI" id="CHEBI:15378"/>
        <dbReference type="ChEBI" id="CHEBI:30616"/>
        <dbReference type="ChEBI" id="CHEBI:43474"/>
        <dbReference type="ChEBI" id="CHEBI:456216"/>
        <dbReference type="EC" id="5.6.2.4"/>
    </reaction>
</comment>
<evidence type="ECO:0000256" key="2">
    <source>
        <dbReference type="ARBA" id="ARBA00022723"/>
    </source>
</evidence>
<dbReference type="PROSITE" id="PS51217">
    <property type="entry name" value="UVRD_HELICASE_CTER"/>
    <property type="match status" value="1"/>
</dbReference>
<evidence type="ECO:0000313" key="20">
    <source>
        <dbReference type="EMBL" id="RLV47993.1"/>
    </source>
</evidence>
<comment type="domain">
    <text evidence="15">The N-terminal DNA-binding domain is a ssDNA-dependent ATPase and has ATP-dependent 3'-5' helicase function. This domain interacts with RecC.</text>
</comment>
<keyword evidence="4 15" id="KW-0227">DNA damage</keyword>
<comment type="function">
    <text evidence="15">A helicase/nuclease that prepares dsDNA breaks (DSB) for recombinational DNA repair. Binds to DSBs and unwinds DNA via a highly rapid and processive ATP-dependent bidirectional helicase activity. Unwinds dsDNA until it encounters a Chi (crossover hotspot instigator) sequence from the 3' direction. Cuts ssDNA a few nucleotides 3' to the Chi site. The properties and activities of the enzyme are changed at Chi. The Chi-altered holoenzyme produces a long 3'-ssDNA overhang and facilitates RecA-binding to the ssDNA for homologous DNA recombination and repair. Holoenzyme degrades any linearized DNA that is unable to undergo homologous recombination. In the holoenzyme this subunit contributes ATPase, 3'-5' helicase, exonuclease activity and loads RecA onto ssDNA.</text>
</comment>
<comment type="miscellaneous">
    <text evidence="15">In the RecBCD complex, RecB has a slow 3'-5' helicase, an exonuclease activity and loads RecA onto ssDNA, RecD has a fast 5'-3' helicase activity, while RecC stimulates the ATPase and processivity of the RecB helicase and contributes to recognition of the Chi site.</text>
</comment>
<dbReference type="InterPro" id="IPR027417">
    <property type="entry name" value="P-loop_NTPase"/>
</dbReference>
<dbReference type="GO" id="GO:0005829">
    <property type="term" value="C:cytosol"/>
    <property type="evidence" value="ECO:0007669"/>
    <property type="project" value="TreeGrafter"/>
</dbReference>
<accession>A0A3L8NZL3</accession>
<evidence type="ECO:0000259" key="18">
    <source>
        <dbReference type="PROSITE" id="PS51198"/>
    </source>
</evidence>
<comment type="subunit">
    <text evidence="15">Heterotrimer of RecB, RecC and RecD. All subunits contribute to DNA-binding. Interacts with RecA.</text>
</comment>
<comment type="cofactor">
    <cofactor evidence="15">
        <name>Mg(2+)</name>
        <dbReference type="ChEBI" id="CHEBI:18420"/>
    </cofactor>
    <text evidence="15">Binds 1 Mg(2+) ion per subunit.</text>
</comment>
<feature type="region of interest" description="Disordered" evidence="17">
    <location>
        <begin position="792"/>
        <end position="844"/>
    </location>
</feature>
<protein>
    <recommendedName>
        <fullName evidence="15">RecBCD enzyme subunit RecB</fullName>
        <ecNumber evidence="15">3.1.11.5</ecNumber>
        <ecNumber evidence="15">5.6.2.4</ecNumber>
    </recommendedName>
    <alternativeName>
        <fullName evidence="15">DNA 3'-5' helicase subunit RecB</fullName>
    </alternativeName>
    <alternativeName>
        <fullName evidence="15">Exonuclease V subunit RecB</fullName>
        <shortName evidence="15">ExoV subunit RecB</shortName>
    </alternativeName>
    <alternativeName>
        <fullName evidence="15">Helicase/nuclease RecBCD subunit RecB</fullName>
    </alternativeName>
</protein>
<dbReference type="PANTHER" id="PTHR11070">
    <property type="entry name" value="UVRD / RECB / PCRA DNA HELICASE FAMILY MEMBER"/>
    <property type="match status" value="1"/>
</dbReference>
<dbReference type="PROSITE" id="PS51198">
    <property type="entry name" value="UVRD_HELICASE_ATP_BIND"/>
    <property type="match status" value="1"/>
</dbReference>
<dbReference type="GO" id="GO:0043138">
    <property type="term" value="F:3'-5' DNA helicase activity"/>
    <property type="evidence" value="ECO:0007669"/>
    <property type="project" value="UniProtKB-UniRule"/>
</dbReference>
<evidence type="ECO:0000256" key="15">
    <source>
        <dbReference type="HAMAP-Rule" id="MF_01485"/>
    </source>
</evidence>
<dbReference type="Gene3D" id="3.40.50.300">
    <property type="entry name" value="P-loop containing nucleotide triphosphate hydrolases"/>
    <property type="match status" value="3"/>
</dbReference>
<keyword evidence="5 15" id="KW-0378">Hydrolase</keyword>
<evidence type="ECO:0000256" key="8">
    <source>
        <dbReference type="ARBA" id="ARBA00022840"/>
    </source>
</evidence>
<evidence type="ECO:0000256" key="6">
    <source>
        <dbReference type="ARBA" id="ARBA00022806"/>
    </source>
</evidence>
<feature type="binding site" evidence="16">
    <location>
        <begin position="25"/>
        <end position="32"/>
    </location>
    <ligand>
        <name>ATP</name>
        <dbReference type="ChEBI" id="CHEBI:30616"/>
    </ligand>
</feature>
<dbReference type="RefSeq" id="WP_121807499.1">
    <property type="nucleotide sequence ID" value="NZ_RDBE01000010.1"/>
</dbReference>
<evidence type="ECO:0000256" key="7">
    <source>
        <dbReference type="ARBA" id="ARBA00022839"/>
    </source>
</evidence>
<feature type="domain" description="UvrD-like helicase C-terminal" evidence="19">
    <location>
        <begin position="345"/>
        <end position="620"/>
    </location>
</feature>
<keyword evidence="11 15" id="KW-0234">DNA repair</keyword>
<gene>
    <name evidence="15" type="primary">recB</name>
    <name evidence="20" type="ORF">D9V37_17990</name>
</gene>
<dbReference type="InterPro" id="IPR000212">
    <property type="entry name" value="DNA_helicase_UvrD/REP"/>
</dbReference>
<feature type="binding site" evidence="15">
    <location>
        <position position="1004"/>
    </location>
    <ligand>
        <name>Mg(2+)</name>
        <dbReference type="ChEBI" id="CHEBI:18420"/>
    </ligand>
</feature>
<evidence type="ECO:0000256" key="11">
    <source>
        <dbReference type="ARBA" id="ARBA00023204"/>
    </source>
</evidence>
<dbReference type="OrthoDB" id="9810135at2"/>
<evidence type="ECO:0000256" key="3">
    <source>
        <dbReference type="ARBA" id="ARBA00022741"/>
    </source>
</evidence>
<keyword evidence="2 15" id="KW-0479">Metal-binding</keyword>
<dbReference type="EC" id="3.1.11.5" evidence="15"/>
<keyword evidence="7 15" id="KW-0269">Exonuclease</keyword>
<dbReference type="EMBL" id="RDBE01000010">
    <property type="protein sequence ID" value="RLV47993.1"/>
    <property type="molecule type" value="Genomic_DNA"/>
</dbReference>
<feature type="binding site" evidence="15">
    <location>
        <position position="986"/>
    </location>
    <ligand>
        <name>Mg(2+)</name>
        <dbReference type="ChEBI" id="CHEBI:18420"/>
    </ligand>
</feature>
<sequence>MTSPTRPEGFDLLGPLPTGTTVLEASAGTGKTFAIGALVTRYVAEGVADLSDLLVVTFGRAATRELRSRVRHQLGLAERALALRLAGEPVGPTDEVVTLLLQGTEQQLADRRRRLVRALSGYDAATIATIHEFCQLVLRSLGVAGDVDPGAHLVENLDDLVREVVDDVYLARFGPRAEPPFTHAVAMTLGQEAVGDPQARLMPDDAPDDSPTGERYRFAAEVREEVARRKRERGILGFDDLLGRLAASLAAEGSRAAERMRERWRIVLVDEFQDTDPVQWEVFERAFHGHATMVLVGDPKQAIYAFRGGDVPSYLAAREVAGTIRSLEVNWRSDAALVDALGVLLDDVELGDERIRVQPVRAHHAERRLAGAEDPTPVRVRVVHGAELGTTKQGYVAIDKLRRRIAADMAGDIAALLASGATLAGRRVEPRDIAILLPVRTGLELFRAELTRHGVPSVVTAGSDVLAGTAGREWLVLLEALDQPQSTRRVRSLALTSLMGVTAERLEAGGDALTDDLAERVRRWLDLFRSRGVAAVFEAIRAGGLAERVLALEDGRRHLTDLAHIAETLHDVARRRRLGTSALLEWLHEERESGDVAERSRRLDTDEDAVQILTVHGSKGLQFGFVYLPMSFHDRELPNRQVHLYHHDGRRCLDVSGEPSASVRKAAVNEDLAEELRLTYVALTRAEVQVTLWSAQSKDSDGAGVSRLLLGRDPGQATVANLVPIGIPDADVDARLARWQAAGAIGVAPAEPVEQQAPAVAEGPLAPAARRFDRGIDTDWRRTSYSGLIRAEERTATSAADSEPEEAGTVDEADDVEGEGLDDAGLPSAAAGTDGPVSPMEGLPSGATFGSLVHGVLEHADPAAPDLAAELRRCVVEQLRWWPVEAGIDELVEGLLPMQHTPLGPLAADLTLAQIGLGDRLSELDFEFPLAGGDTATRKAPLLRTVGEVMLRHLPADDLLRDYATRLAVPSLGDQPLRGYLSGSIDVVLRVPGGDGEPRFVVVDYKTNRLGGPDRVLTAWDYTPPAMAESMLHSHYPLQALLYSVVLHRFLRWRLPGYAPERHLGGVLYLYVRGMCGPDTPVVGGQPCGVLAWTPPAATIVELSDLMAAQESAR</sequence>
<evidence type="ECO:0000256" key="4">
    <source>
        <dbReference type="ARBA" id="ARBA00022763"/>
    </source>
</evidence>
<comment type="similarity">
    <text evidence="15">Belongs to the helicase family. UvrD subfamily.</text>
</comment>